<organism evidence="1 2">
    <name type="scientific">Actinoplanes oblitus</name>
    <dbReference type="NCBI Taxonomy" id="3040509"/>
    <lineage>
        <taxon>Bacteria</taxon>
        <taxon>Bacillati</taxon>
        <taxon>Actinomycetota</taxon>
        <taxon>Actinomycetes</taxon>
        <taxon>Micromonosporales</taxon>
        <taxon>Micromonosporaceae</taxon>
        <taxon>Actinoplanes</taxon>
    </lineage>
</organism>
<dbReference type="RefSeq" id="WP_284914480.1">
    <property type="nucleotide sequence ID" value="NZ_CP126980.1"/>
</dbReference>
<keyword evidence="2" id="KW-1185">Reference proteome</keyword>
<accession>A0ABY8W8A2</accession>
<evidence type="ECO:0000313" key="1">
    <source>
        <dbReference type="EMBL" id="WIM93273.1"/>
    </source>
</evidence>
<gene>
    <name evidence="1" type="ORF">ACTOB_005248</name>
</gene>
<name>A0ABY8W8A2_9ACTN</name>
<protein>
    <recommendedName>
        <fullName evidence="3">Leucine-rich repeat domain-containing protein</fullName>
    </recommendedName>
</protein>
<reference evidence="1 2" key="1">
    <citation type="submission" date="2023-06" db="EMBL/GenBank/DDBJ databases">
        <authorList>
            <person name="Yushchuk O."/>
            <person name="Binda E."/>
            <person name="Ruckert-Reed C."/>
            <person name="Fedorenko V."/>
            <person name="Kalinowski J."/>
            <person name="Marinelli F."/>
        </authorList>
    </citation>
    <scope>NUCLEOTIDE SEQUENCE [LARGE SCALE GENOMIC DNA]</scope>
    <source>
        <strain evidence="1 2">NRRL 3884</strain>
    </source>
</reference>
<proteinExistence type="predicted"/>
<evidence type="ECO:0000313" key="2">
    <source>
        <dbReference type="Proteomes" id="UP001240150"/>
    </source>
</evidence>
<dbReference type="EMBL" id="CP126980">
    <property type="protein sequence ID" value="WIM93273.1"/>
    <property type="molecule type" value="Genomic_DNA"/>
</dbReference>
<dbReference type="Proteomes" id="UP001240150">
    <property type="component" value="Chromosome"/>
</dbReference>
<evidence type="ECO:0008006" key="3">
    <source>
        <dbReference type="Google" id="ProtNLM"/>
    </source>
</evidence>
<sequence>MPANTWNFRSLRGIRRPPSESGTAEFDFGDGPRRVVPWTATLDLRGLTPASGPVDWTALDHLPQLRGVTWSGPDRGLAGALAGRPRITYLDWFDARGEVDLRATAVARLRITGRELGAVRLPASATSLLLQELRPDLEVAAHDDGHGLALNLTSAAELVVPPGVRRAPEVRLNVGGELSVRQLEQFTDLRQLTVDFEAPPGRLTGLPLLARHPGLQRLCLINACRLDPATFPDLPALLELEVIGTRAEVAAGLGERFHGATLPELTIRYARSGESRSAPEA</sequence>